<comment type="similarity">
    <text evidence="1">Belongs to the PspA/Vipp/IM30 family.</text>
</comment>
<dbReference type="Pfam" id="PF04012">
    <property type="entry name" value="PspA_IM30"/>
    <property type="match status" value="1"/>
</dbReference>
<organism evidence="3 4">
    <name type="scientific">Paenibacillus abyssi</name>
    <dbReference type="NCBI Taxonomy" id="1340531"/>
    <lineage>
        <taxon>Bacteria</taxon>
        <taxon>Bacillati</taxon>
        <taxon>Bacillota</taxon>
        <taxon>Bacilli</taxon>
        <taxon>Bacillales</taxon>
        <taxon>Paenibacillaceae</taxon>
        <taxon>Paenibacillus</taxon>
    </lineage>
</organism>
<dbReference type="InterPro" id="IPR007157">
    <property type="entry name" value="PspA_VIPP1"/>
</dbReference>
<proteinExistence type="inferred from homology"/>
<accession>A0A917G3P2</accession>
<dbReference type="RefSeq" id="WP_188533082.1">
    <property type="nucleotide sequence ID" value="NZ_BMGR01000017.1"/>
</dbReference>
<keyword evidence="2" id="KW-0175">Coiled coil</keyword>
<dbReference type="AlphaFoldDB" id="A0A917G3P2"/>
<keyword evidence="4" id="KW-1185">Reference proteome</keyword>
<name>A0A917G3P2_9BACL</name>
<reference evidence="3" key="2">
    <citation type="submission" date="2020-09" db="EMBL/GenBank/DDBJ databases">
        <authorList>
            <person name="Sun Q."/>
            <person name="Zhou Y."/>
        </authorList>
    </citation>
    <scope>NUCLEOTIDE SEQUENCE</scope>
    <source>
        <strain evidence="3">CGMCC 1.12987</strain>
    </source>
</reference>
<reference evidence="3" key="1">
    <citation type="journal article" date="2014" name="Int. J. Syst. Evol. Microbiol.">
        <title>Complete genome sequence of Corynebacterium casei LMG S-19264T (=DSM 44701T), isolated from a smear-ripened cheese.</title>
        <authorList>
            <consortium name="US DOE Joint Genome Institute (JGI-PGF)"/>
            <person name="Walter F."/>
            <person name="Albersmeier A."/>
            <person name="Kalinowski J."/>
            <person name="Ruckert C."/>
        </authorList>
    </citation>
    <scope>NUCLEOTIDE SEQUENCE</scope>
    <source>
        <strain evidence="3">CGMCC 1.12987</strain>
    </source>
</reference>
<gene>
    <name evidence="3" type="ORF">GCM10010916_42440</name>
</gene>
<dbReference type="PANTHER" id="PTHR31088">
    <property type="entry name" value="MEMBRANE-ASSOCIATED PROTEIN VIPP1, CHLOROPLASTIC"/>
    <property type="match status" value="1"/>
</dbReference>
<evidence type="ECO:0000256" key="1">
    <source>
        <dbReference type="ARBA" id="ARBA00043985"/>
    </source>
</evidence>
<feature type="coiled-coil region" evidence="2">
    <location>
        <begin position="94"/>
        <end position="135"/>
    </location>
</feature>
<comment type="caution">
    <text evidence="3">The sequence shown here is derived from an EMBL/GenBank/DDBJ whole genome shotgun (WGS) entry which is preliminary data.</text>
</comment>
<sequence>MSILRRVRDMTVAALNDRLEKAEDPVKLIDRFLGATRDEIIQAEQLYQQCTTHTIQLKRQWLDAEQQKDRREQQAITALKAGEEELARMALVDKTTHEERAAQYKQLIEQSKQTLIELEERLGELKNEYRTVADKRDFYIARMESLRLQQRLNDRHSGLQGGGYQPEGLFRRLEDRLDDQELEARSLRELRRSASAPIGAGARQQSAIELELQQLKLKLAKGG</sequence>
<dbReference type="EMBL" id="BMGR01000017">
    <property type="protein sequence ID" value="GGG21214.1"/>
    <property type="molecule type" value="Genomic_DNA"/>
</dbReference>
<evidence type="ECO:0000313" key="3">
    <source>
        <dbReference type="EMBL" id="GGG21214.1"/>
    </source>
</evidence>
<dbReference type="Proteomes" id="UP000644756">
    <property type="component" value="Unassembled WGS sequence"/>
</dbReference>
<protein>
    <submittedName>
        <fullName evidence="3">Phage shock protein A</fullName>
    </submittedName>
</protein>
<dbReference type="PANTHER" id="PTHR31088:SF6">
    <property type="entry name" value="PHAGE SHOCK PROTEIN A"/>
    <property type="match status" value="1"/>
</dbReference>
<evidence type="ECO:0000256" key="2">
    <source>
        <dbReference type="SAM" id="Coils"/>
    </source>
</evidence>
<evidence type="ECO:0000313" key="4">
    <source>
        <dbReference type="Proteomes" id="UP000644756"/>
    </source>
</evidence>